<protein>
    <submittedName>
        <fullName evidence="1">Glycosyltransferase involved in cell wall bisynthesis</fullName>
    </submittedName>
</protein>
<dbReference type="Pfam" id="PF13692">
    <property type="entry name" value="Glyco_trans_1_4"/>
    <property type="match status" value="1"/>
</dbReference>
<proteinExistence type="predicted"/>
<organism evidence="1 2">
    <name type="scientific">Lutibacter agarilyticus</name>
    <dbReference type="NCBI Taxonomy" id="1109740"/>
    <lineage>
        <taxon>Bacteria</taxon>
        <taxon>Pseudomonadati</taxon>
        <taxon>Bacteroidota</taxon>
        <taxon>Flavobacteriia</taxon>
        <taxon>Flavobacteriales</taxon>
        <taxon>Flavobacteriaceae</taxon>
        <taxon>Lutibacter</taxon>
    </lineage>
</organism>
<keyword evidence="1" id="KW-0808">Transferase</keyword>
<dbReference type="Gene3D" id="3.40.50.11010">
    <property type="match status" value="1"/>
</dbReference>
<reference evidence="1 2" key="1">
    <citation type="submission" date="2017-06" db="EMBL/GenBank/DDBJ databases">
        <authorList>
            <person name="Kim H.J."/>
            <person name="Triplett B.A."/>
        </authorList>
    </citation>
    <scope>NUCLEOTIDE SEQUENCE [LARGE SCALE GENOMIC DNA]</scope>
    <source>
        <strain evidence="1 2">DSM 29150</strain>
    </source>
</reference>
<dbReference type="Proteomes" id="UP000198384">
    <property type="component" value="Unassembled WGS sequence"/>
</dbReference>
<evidence type="ECO:0000313" key="1">
    <source>
        <dbReference type="EMBL" id="SNR63916.1"/>
    </source>
</evidence>
<evidence type="ECO:0000313" key="2">
    <source>
        <dbReference type="Proteomes" id="UP000198384"/>
    </source>
</evidence>
<sequence>MIKDKNIICISQTTWHGEFTKSTVQLLSLLAEHNNVFFVEYPFTLKDVVMSLLGKQKAQVGRMLGLKNRIVDEKTENGSIVKHLVMPPVLPIDFIKNKTAFKFLFGINTYLYKRQLLKVIEKYSLSNTIIMTAYNPMYGLPMIGQLNESLNVYYCYDGMDTRRHKSRIFNIEKEFCSKVDGIITTSDFLNSEKKKLNSNSFVVKNGVDYKLFVPFAKKSVSKSTTPKKIGYIGTLDQRFDIDMVEHSVNELPDVLFEFTGYLLNNTIVERLSKYPNVSFFDPIKANEVPKLLAKYDLGIIPYIMDEVNKNIYPLKINEYLAVGVPVVMTAFANLTDFKNIVQVANTKEQFKEHILNELTNDNDALIKERIAFAKQNSWEGRAVEFGNILEKFYNEKSQESSLK</sequence>
<name>A0A238XXV0_9FLAO</name>
<dbReference type="SUPFAM" id="SSF53756">
    <property type="entry name" value="UDP-Glycosyltransferase/glycogen phosphorylase"/>
    <property type="match status" value="1"/>
</dbReference>
<dbReference type="EMBL" id="FZNT01000007">
    <property type="protein sequence ID" value="SNR63916.1"/>
    <property type="molecule type" value="Genomic_DNA"/>
</dbReference>
<keyword evidence="2" id="KW-1185">Reference proteome</keyword>
<accession>A0A238XXV0</accession>
<gene>
    <name evidence="1" type="ORF">SAMN06265371_107150</name>
</gene>
<dbReference type="AlphaFoldDB" id="A0A238XXV0"/>
<dbReference type="GO" id="GO:0016740">
    <property type="term" value="F:transferase activity"/>
    <property type="evidence" value="ECO:0007669"/>
    <property type="project" value="UniProtKB-KW"/>
</dbReference>
<dbReference type="Gene3D" id="3.40.50.2000">
    <property type="entry name" value="Glycogen Phosphorylase B"/>
    <property type="match status" value="1"/>
</dbReference>
<dbReference type="RefSeq" id="WP_089382140.1">
    <property type="nucleotide sequence ID" value="NZ_FZNT01000007.1"/>
</dbReference>
<dbReference type="OrthoDB" id="9816564at2"/>